<evidence type="ECO:0000256" key="2">
    <source>
        <dbReference type="ARBA" id="ARBA00051722"/>
    </source>
</evidence>
<reference evidence="4 5" key="1">
    <citation type="submission" date="2011-11" db="EMBL/GenBank/DDBJ databases">
        <title>The Genome Sequence of Dialister succinatiphilus YIT 11850.</title>
        <authorList>
            <consortium name="The Broad Institute Genome Sequencing Platform"/>
            <person name="Earl A."/>
            <person name="Ward D."/>
            <person name="Feldgarden M."/>
            <person name="Gevers D."/>
            <person name="Morotomi M."/>
            <person name="Young S.K."/>
            <person name="Zeng Q."/>
            <person name="Gargeya S."/>
            <person name="Fitzgerald M."/>
            <person name="Haas B."/>
            <person name="Abouelleil A."/>
            <person name="Alvarado L."/>
            <person name="Arachchi H.M."/>
            <person name="Berlin A."/>
            <person name="Brown A."/>
            <person name="Chapman S.B."/>
            <person name="Dunbar C."/>
            <person name="Gearin G."/>
            <person name="Goldberg J."/>
            <person name="Griggs A."/>
            <person name="Gujja S."/>
            <person name="Heiman D."/>
            <person name="Howarth C."/>
            <person name="Lui A."/>
            <person name="MacDonald P.J.P."/>
            <person name="Montmayeur A."/>
            <person name="Murphy C."/>
            <person name="Neiman D."/>
            <person name="Pearson M."/>
            <person name="Priest M."/>
            <person name="Roberts A."/>
            <person name="Saif S."/>
            <person name="Shea T."/>
            <person name="Sisk P."/>
            <person name="Stolte C."/>
            <person name="Sykes S."/>
            <person name="Wortman J."/>
            <person name="Nusbaum C."/>
            <person name="Birren B."/>
        </authorList>
    </citation>
    <scope>NUCLEOTIDE SEQUENCE [LARGE SCALE GENOMIC DNA]</scope>
    <source>
        <strain evidence="4 5">YIT 11850</strain>
    </source>
</reference>
<dbReference type="STRING" id="742743.HMPREF9453_01258"/>
<protein>
    <recommendedName>
        <fullName evidence="1">protein-tyrosine-phosphatase</fullName>
        <ecNumber evidence="1">3.1.3.48</ecNumber>
    </recommendedName>
</protein>
<gene>
    <name evidence="4" type="ORF">HMPREF9453_01258</name>
</gene>
<dbReference type="AlphaFoldDB" id="H1D0X0"/>
<organism evidence="4 5">
    <name type="scientific">Dialister succinatiphilus YIT 11850</name>
    <dbReference type="NCBI Taxonomy" id="742743"/>
    <lineage>
        <taxon>Bacteria</taxon>
        <taxon>Bacillati</taxon>
        <taxon>Bacillota</taxon>
        <taxon>Negativicutes</taxon>
        <taxon>Veillonellales</taxon>
        <taxon>Veillonellaceae</taxon>
        <taxon>Dialister</taxon>
    </lineage>
</organism>
<dbReference type="SUPFAM" id="SSF52788">
    <property type="entry name" value="Phosphotyrosine protein phosphatases I"/>
    <property type="match status" value="1"/>
</dbReference>
<evidence type="ECO:0000313" key="4">
    <source>
        <dbReference type="EMBL" id="EHO62821.1"/>
    </source>
</evidence>
<comment type="catalytic activity">
    <reaction evidence="2">
        <text>O-phospho-L-tyrosyl-[protein] + H2O = L-tyrosyl-[protein] + phosphate</text>
        <dbReference type="Rhea" id="RHEA:10684"/>
        <dbReference type="Rhea" id="RHEA-COMP:10136"/>
        <dbReference type="Rhea" id="RHEA-COMP:20101"/>
        <dbReference type="ChEBI" id="CHEBI:15377"/>
        <dbReference type="ChEBI" id="CHEBI:43474"/>
        <dbReference type="ChEBI" id="CHEBI:46858"/>
        <dbReference type="ChEBI" id="CHEBI:61978"/>
        <dbReference type="EC" id="3.1.3.48"/>
    </reaction>
</comment>
<evidence type="ECO:0000256" key="1">
    <source>
        <dbReference type="ARBA" id="ARBA00013064"/>
    </source>
</evidence>
<dbReference type="Proteomes" id="UP000003277">
    <property type="component" value="Unassembled WGS sequence"/>
</dbReference>
<dbReference type="HOGENOM" id="CLU_071415_2_3_9"/>
<dbReference type="PANTHER" id="PTHR11717:SF7">
    <property type="entry name" value="LOW MOLECULAR WEIGHT PHOSPHOTYROSINE PROTEIN PHOSPHATASE"/>
    <property type="match status" value="1"/>
</dbReference>
<dbReference type="InterPro" id="IPR036196">
    <property type="entry name" value="Ptyr_pPase_sf"/>
</dbReference>
<dbReference type="PANTHER" id="PTHR11717">
    <property type="entry name" value="LOW MOLECULAR WEIGHT PROTEIN TYROSINE PHOSPHATASE"/>
    <property type="match status" value="1"/>
</dbReference>
<proteinExistence type="predicted"/>
<dbReference type="RefSeq" id="WP_008859752.1">
    <property type="nucleotide sequence ID" value="NZ_JH591188.1"/>
</dbReference>
<dbReference type="PATRIC" id="fig|742743.3.peg.1278"/>
<dbReference type="OrthoDB" id="9784339at2"/>
<evidence type="ECO:0000259" key="3">
    <source>
        <dbReference type="SMART" id="SM00226"/>
    </source>
</evidence>
<dbReference type="EMBL" id="ADLT01000044">
    <property type="protein sequence ID" value="EHO62821.1"/>
    <property type="molecule type" value="Genomic_DNA"/>
</dbReference>
<dbReference type="eggNOG" id="COG0394">
    <property type="taxonomic scope" value="Bacteria"/>
</dbReference>
<name>H1D0X0_9FIRM</name>
<sequence length="151" mass="16625">MIKLLFLSHTGSGEPPMAEFIMKHLVKEAGLSEKIYVSSACLEKEGSPLCQEGKDVLAAHGIPATNKKALPLEWSTYDQFNYIFLMDNPQDPRLFNTMGGDVDNKISLLSAAAGYDGGIANPYKGASFEEAFQASDIACQKLLEKYKDWIE</sequence>
<comment type="caution">
    <text evidence="4">The sequence shown here is derived from an EMBL/GenBank/DDBJ whole genome shotgun (WGS) entry which is preliminary data.</text>
</comment>
<dbReference type="Gene3D" id="3.40.50.2300">
    <property type="match status" value="1"/>
</dbReference>
<dbReference type="InterPro" id="IPR023485">
    <property type="entry name" value="Ptyr_pPase"/>
</dbReference>
<feature type="domain" description="Phosphotyrosine protein phosphatase I" evidence="3">
    <location>
        <begin position="2"/>
        <end position="145"/>
    </location>
</feature>
<dbReference type="Pfam" id="PF01451">
    <property type="entry name" value="LMWPc"/>
    <property type="match status" value="1"/>
</dbReference>
<evidence type="ECO:0000313" key="5">
    <source>
        <dbReference type="Proteomes" id="UP000003277"/>
    </source>
</evidence>
<accession>H1D0X0</accession>
<dbReference type="SMART" id="SM00226">
    <property type="entry name" value="LMWPc"/>
    <property type="match status" value="1"/>
</dbReference>
<dbReference type="GO" id="GO:0004725">
    <property type="term" value="F:protein tyrosine phosphatase activity"/>
    <property type="evidence" value="ECO:0007669"/>
    <property type="project" value="UniProtKB-EC"/>
</dbReference>
<dbReference type="InterPro" id="IPR050438">
    <property type="entry name" value="LMW_PTPase"/>
</dbReference>
<keyword evidence="5" id="KW-1185">Reference proteome</keyword>
<dbReference type="EC" id="3.1.3.48" evidence="1"/>